<dbReference type="PIRSF" id="PIRSF006066">
    <property type="entry name" value="HI0050"/>
    <property type="match status" value="1"/>
</dbReference>
<evidence type="ECO:0000256" key="3">
    <source>
        <dbReference type="ARBA" id="ARBA00022519"/>
    </source>
</evidence>
<comment type="similarity">
    <text evidence="7">Belongs to the TRAP transporter large permease family.</text>
</comment>
<keyword evidence="10" id="KW-1185">Reference proteome</keyword>
<evidence type="ECO:0000256" key="4">
    <source>
        <dbReference type="ARBA" id="ARBA00022692"/>
    </source>
</evidence>
<dbReference type="NCBIfam" id="TIGR00786">
    <property type="entry name" value="dctM"/>
    <property type="match status" value="1"/>
</dbReference>
<feature type="transmembrane region" description="Helical" evidence="7">
    <location>
        <begin position="174"/>
        <end position="199"/>
    </location>
</feature>
<feature type="transmembrane region" description="Helical" evidence="7">
    <location>
        <begin position="60"/>
        <end position="77"/>
    </location>
</feature>
<dbReference type="PANTHER" id="PTHR33362:SF2">
    <property type="entry name" value="TRAP TRANSPORTER LARGE PERMEASE PROTEIN"/>
    <property type="match status" value="1"/>
</dbReference>
<feature type="transmembrane region" description="Helical" evidence="7">
    <location>
        <begin position="220"/>
        <end position="241"/>
    </location>
</feature>
<proteinExistence type="inferred from homology"/>
<name>A0A081N6A3_9GAMM</name>
<evidence type="ECO:0000313" key="10">
    <source>
        <dbReference type="Proteomes" id="UP000028073"/>
    </source>
</evidence>
<dbReference type="eggNOG" id="COG1593">
    <property type="taxonomic scope" value="Bacteria"/>
</dbReference>
<sequence>MMEILAITILFGCFLLLLFLGVPICFAIGIATLLSVMTMLPFETSLILIAQRLSTGLKSFSLLAIPFFILAGVLMNQGGIARRLINFSQVLVGTLPGSLAHVNIMANMLFGSISGSGAASAAAVGSIISPVQKKEGYNPAFSAAVNAASCPVGLLIPPSNVMIVYALTSGSVSIAALFMAGYLPGILMGLCLMAVTAWIAAGRHYPRNKRPPVQTIFRAFLEAMPCLSLIIIVMGGILSGIFTATEASAFAVAYSFILAFFIYREITIKQLPSIILESVITTSIVLLLVAVSVSMSWALTSADLPNLISTHLLKLSDNPILIILAINLLLLFIGTFMDMTPAVLVFTPIFLPIATELGMSPLHFGIMMIFNLCIGLITPPVGNALFIGCSVGKVDIHQVIRPMLPFYVVLFLLLMIISFVPQISLFLPHLFGLN</sequence>
<keyword evidence="5 7" id="KW-1133">Transmembrane helix</keyword>
<evidence type="ECO:0000256" key="6">
    <source>
        <dbReference type="ARBA" id="ARBA00023136"/>
    </source>
</evidence>
<evidence type="ECO:0000256" key="1">
    <source>
        <dbReference type="ARBA" id="ARBA00004429"/>
    </source>
</evidence>
<comment type="function">
    <text evidence="7">Part of the tripartite ATP-independent periplasmic (TRAP) transport system.</text>
</comment>
<dbReference type="Proteomes" id="UP000028073">
    <property type="component" value="Unassembled WGS sequence"/>
</dbReference>
<organism evidence="9 10">
    <name type="scientific">Endozoicomonas numazuensis</name>
    <dbReference type="NCBI Taxonomy" id="1137799"/>
    <lineage>
        <taxon>Bacteria</taxon>
        <taxon>Pseudomonadati</taxon>
        <taxon>Pseudomonadota</taxon>
        <taxon>Gammaproteobacteria</taxon>
        <taxon>Oceanospirillales</taxon>
        <taxon>Endozoicomonadaceae</taxon>
        <taxon>Endozoicomonas</taxon>
    </lineage>
</organism>
<dbReference type="OrthoDB" id="9796052at2"/>
<keyword evidence="4 7" id="KW-0812">Transmembrane</keyword>
<evidence type="ECO:0000256" key="2">
    <source>
        <dbReference type="ARBA" id="ARBA00022475"/>
    </source>
</evidence>
<comment type="subcellular location">
    <subcellularLocation>
        <location evidence="1 7">Cell inner membrane</location>
        <topology evidence="1 7">Multi-pass membrane protein</topology>
    </subcellularLocation>
</comment>
<comment type="caution">
    <text evidence="9">The sequence shown here is derived from an EMBL/GenBank/DDBJ whole genome shotgun (WGS) entry which is preliminary data.</text>
</comment>
<keyword evidence="7" id="KW-0813">Transport</keyword>
<comment type="subunit">
    <text evidence="7">The complex comprises the extracytoplasmic solute receptor protein and the two transmembrane proteins.</text>
</comment>
<dbReference type="GO" id="GO:0022857">
    <property type="term" value="F:transmembrane transporter activity"/>
    <property type="evidence" value="ECO:0007669"/>
    <property type="project" value="UniProtKB-UniRule"/>
</dbReference>
<dbReference type="STRING" id="1137799.GZ78_25375"/>
<dbReference type="RefSeq" id="WP_034841697.1">
    <property type="nucleotide sequence ID" value="NZ_JOKH01000008.1"/>
</dbReference>
<keyword evidence="6 7" id="KW-0472">Membrane</keyword>
<feature type="transmembrane region" description="Helical" evidence="7">
    <location>
        <begin position="368"/>
        <end position="392"/>
    </location>
</feature>
<dbReference type="InterPro" id="IPR004681">
    <property type="entry name" value="TRAP_DctM"/>
</dbReference>
<evidence type="ECO:0000256" key="7">
    <source>
        <dbReference type="RuleBase" id="RU369079"/>
    </source>
</evidence>
<accession>A0A081N6A3</accession>
<protein>
    <recommendedName>
        <fullName evidence="7">TRAP transporter large permease protein</fullName>
    </recommendedName>
</protein>
<feature type="transmembrane region" description="Helical" evidence="7">
    <location>
        <begin position="108"/>
        <end position="131"/>
    </location>
</feature>
<keyword evidence="2" id="KW-1003">Cell membrane</keyword>
<feature type="transmembrane region" description="Helical" evidence="7">
    <location>
        <begin position="343"/>
        <end position="362"/>
    </location>
</feature>
<keyword evidence="3 7" id="KW-0997">Cell inner membrane</keyword>
<dbReference type="PANTHER" id="PTHR33362">
    <property type="entry name" value="SIALIC ACID TRAP TRANSPORTER PERMEASE PROTEIN SIAT-RELATED"/>
    <property type="match status" value="1"/>
</dbReference>
<dbReference type="EMBL" id="JOKH01000008">
    <property type="protein sequence ID" value="KEQ13976.1"/>
    <property type="molecule type" value="Genomic_DNA"/>
</dbReference>
<dbReference type="InterPro" id="IPR010656">
    <property type="entry name" value="DctM"/>
</dbReference>
<evidence type="ECO:0000313" key="9">
    <source>
        <dbReference type="EMBL" id="KEQ13976.1"/>
    </source>
</evidence>
<feature type="transmembrane region" description="Helical" evidence="7">
    <location>
        <begin position="143"/>
        <end position="168"/>
    </location>
</feature>
<feature type="transmembrane region" description="Helical" evidence="7">
    <location>
        <begin position="319"/>
        <end position="336"/>
    </location>
</feature>
<dbReference type="AlphaFoldDB" id="A0A081N6A3"/>
<evidence type="ECO:0000256" key="5">
    <source>
        <dbReference type="ARBA" id="ARBA00022989"/>
    </source>
</evidence>
<evidence type="ECO:0000259" key="8">
    <source>
        <dbReference type="Pfam" id="PF06808"/>
    </source>
</evidence>
<feature type="transmembrane region" description="Helical" evidence="7">
    <location>
        <begin position="247"/>
        <end position="263"/>
    </location>
</feature>
<reference evidence="9 10" key="1">
    <citation type="submission" date="2014-06" db="EMBL/GenBank/DDBJ databases">
        <title>Whole Genome Sequences of Three Symbiotic Endozoicomonas Bacteria.</title>
        <authorList>
            <person name="Neave M.J."/>
            <person name="Apprill A."/>
            <person name="Voolstra C.R."/>
        </authorList>
    </citation>
    <scope>NUCLEOTIDE SEQUENCE [LARGE SCALE GENOMIC DNA]</scope>
    <source>
        <strain evidence="9 10">DSM 25634</strain>
    </source>
</reference>
<dbReference type="Pfam" id="PF06808">
    <property type="entry name" value="DctM"/>
    <property type="match status" value="1"/>
</dbReference>
<feature type="transmembrane region" description="Helical" evidence="7">
    <location>
        <begin position="404"/>
        <end position="427"/>
    </location>
</feature>
<feature type="transmembrane region" description="Helical" evidence="7">
    <location>
        <begin position="275"/>
        <end position="299"/>
    </location>
</feature>
<dbReference type="GO" id="GO:0005886">
    <property type="term" value="C:plasma membrane"/>
    <property type="evidence" value="ECO:0007669"/>
    <property type="project" value="UniProtKB-SubCell"/>
</dbReference>
<gene>
    <name evidence="9" type="ORF">GZ78_25375</name>
</gene>
<feature type="domain" description="TRAP C4-dicarboxylate transport system permease DctM subunit" evidence="8">
    <location>
        <begin position="11"/>
        <end position="423"/>
    </location>
</feature>